<dbReference type="Gene3D" id="2.40.170.20">
    <property type="entry name" value="TonB-dependent receptor, beta-barrel domain"/>
    <property type="match status" value="1"/>
</dbReference>
<protein>
    <submittedName>
        <fullName evidence="13">TonB-dependent receptor</fullName>
    </submittedName>
</protein>
<name>A0A926Q294_9FLAO</name>
<keyword evidence="5 9" id="KW-0798">TonB box</keyword>
<dbReference type="InterPro" id="IPR039426">
    <property type="entry name" value="TonB-dep_rcpt-like"/>
</dbReference>
<reference evidence="13 14" key="1">
    <citation type="submission" date="2020-09" db="EMBL/GenBank/DDBJ databases">
        <title>Sinomicrobium weinanense sp. nov., a halophilic bacteria isolated from saline-alkali soil.</title>
        <authorList>
            <person name="Wu P."/>
            <person name="Ren H."/>
            <person name="Mei Y."/>
            <person name="Liang Y."/>
            <person name="Chen Z."/>
        </authorList>
    </citation>
    <scope>NUCLEOTIDE SEQUENCE [LARGE SCALE GENOMIC DNA]</scope>
    <source>
        <strain evidence="13 14">FJxs</strain>
    </source>
</reference>
<dbReference type="SUPFAM" id="SSF49464">
    <property type="entry name" value="Carboxypeptidase regulatory domain-like"/>
    <property type="match status" value="1"/>
</dbReference>
<evidence type="ECO:0000256" key="6">
    <source>
        <dbReference type="ARBA" id="ARBA00023136"/>
    </source>
</evidence>
<accession>A0A926Q294</accession>
<dbReference type="Pfam" id="PF00593">
    <property type="entry name" value="TonB_dep_Rec_b-barrel"/>
    <property type="match status" value="1"/>
</dbReference>
<evidence type="ECO:0000256" key="2">
    <source>
        <dbReference type="ARBA" id="ARBA00022448"/>
    </source>
</evidence>
<dbReference type="InterPro" id="IPR023996">
    <property type="entry name" value="TonB-dep_OMP_SusC/RagA"/>
</dbReference>
<evidence type="ECO:0000256" key="8">
    <source>
        <dbReference type="PROSITE-ProRule" id="PRU01360"/>
    </source>
</evidence>
<dbReference type="InterPro" id="IPR023997">
    <property type="entry name" value="TonB-dep_OMP_SusC/RagA_CS"/>
</dbReference>
<dbReference type="Gene3D" id="2.170.130.10">
    <property type="entry name" value="TonB-dependent receptor, plug domain"/>
    <property type="match status" value="1"/>
</dbReference>
<evidence type="ECO:0000256" key="1">
    <source>
        <dbReference type="ARBA" id="ARBA00004571"/>
    </source>
</evidence>
<dbReference type="Proteomes" id="UP000653730">
    <property type="component" value="Unassembled WGS sequence"/>
</dbReference>
<comment type="similarity">
    <text evidence="8 9">Belongs to the TonB-dependent receptor family.</text>
</comment>
<dbReference type="InterPro" id="IPR000531">
    <property type="entry name" value="Beta-barrel_TonB"/>
</dbReference>
<dbReference type="NCBIfam" id="TIGR04056">
    <property type="entry name" value="OMP_RagA_SusC"/>
    <property type="match status" value="1"/>
</dbReference>
<keyword evidence="4 8" id="KW-0812">Transmembrane</keyword>
<dbReference type="FunFam" id="2.60.40.1120:FF:000003">
    <property type="entry name" value="Outer membrane protein Omp121"/>
    <property type="match status" value="1"/>
</dbReference>
<keyword evidence="10" id="KW-0732">Signal</keyword>
<comment type="subcellular location">
    <subcellularLocation>
        <location evidence="1 8">Cell outer membrane</location>
        <topology evidence="1 8">Multi-pass membrane protein</topology>
    </subcellularLocation>
</comment>
<keyword evidence="3 8" id="KW-1134">Transmembrane beta strand</keyword>
<evidence type="ECO:0000256" key="10">
    <source>
        <dbReference type="SAM" id="SignalP"/>
    </source>
</evidence>
<feature type="domain" description="TonB-dependent receptor plug" evidence="12">
    <location>
        <begin position="147"/>
        <end position="250"/>
    </location>
</feature>
<evidence type="ECO:0000256" key="5">
    <source>
        <dbReference type="ARBA" id="ARBA00023077"/>
    </source>
</evidence>
<proteinExistence type="inferred from homology"/>
<organism evidence="13 14">
    <name type="scientific">Sinomicrobium weinanense</name>
    <dbReference type="NCBI Taxonomy" id="2842200"/>
    <lineage>
        <taxon>Bacteria</taxon>
        <taxon>Pseudomonadati</taxon>
        <taxon>Bacteroidota</taxon>
        <taxon>Flavobacteriia</taxon>
        <taxon>Flavobacteriales</taxon>
        <taxon>Flavobacteriaceae</taxon>
        <taxon>Sinomicrobium</taxon>
    </lineage>
</organism>
<keyword evidence="7 8" id="KW-0998">Cell outer membrane</keyword>
<feature type="signal peptide" evidence="10">
    <location>
        <begin position="1"/>
        <end position="39"/>
    </location>
</feature>
<evidence type="ECO:0000313" key="14">
    <source>
        <dbReference type="Proteomes" id="UP000653730"/>
    </source>
</evidence>
<dbReference type="InterPro" id="IPR012910">
    <property type="entry name" value="Plug_dom"/>
</dbReference>
<dbReference type="EMBL" id="JACVDC010000001">
    <property type="protein sequence ID" value="MBC9794455.1"/>
    <property type="molecule type" value="Genomic_DNA"/>
</dbReference>
<dbReference type="Pfam" id="PF13715">
    <property type="entry name" value="CarbopepD_reg_2"/>
    <property type="match status" value="1"/>
</dbReference>
<keyword evidence="2 8" id="KW-0813">Transport</keyword>
<evidence type="ECO:0000256" key="9">
    <source>
        <dbReference type="RuleBase" id="RU003357"/>
    </source>
</evidence>
<dbReference type="AlphaFoldDB" id="A0A926Q294"/>
<dbReference type="InterPro" id="IPR037066">
    <property type="entry name" value="Plug_dom_sf"/>
</dbReference>
<dbReference type="InterPro" id="IPR036942">
    <property type="entry name" value="Beta-barrel_TonB_sf"/>
</dbReference>
<keyword evidence="6 8" id="KW-0472">Membrane</keyword>
<dbReference type="Gene3D" id="2.60.40.1120">
    <property type="entry name" value="Carboxypeptidase-like, regulatory domain"/>
    <property type="match status" value="1"/>
</dbReference>
<feature type="domain" description="TonB-dependent receptor-like beta-barrel" evidence="11">
    <location>
        <begin position="519"/>
        <end position="1009"/>
    </location>
</feature>
<dbReference type="Pfam" id="PF07715">
    <property type="entry name" value="Plug"/>
    <property type="match status" value="1"/>
</dbReference>
<comment type="caution">
    <text evidence="13">The sequence shown here is derived from an EMBL/GenBank/DDBJ whole genome shotgun (WGS) entry which is preliminary data.</text>
</comment>
<evidence type="ECO:0000259" key="11">
    <source>
        <dbReference type="Pfam" id="PF00593"/>
    </source>
</evidence>
<dbReference type="RefSeq" id="WP_187963609.1">
    <property type="nucleotide sequence ID" value="NZ_JACVDC010000001.1"/>
</dbReference>
<dbReference type="PROSITE" id="PS52016">
    <property type="entry name" value="TONB_DEPENDENT_REC_3"/>
    <property type="match status" value="1"/>
</dbReference>
<sequence>MTRKNMHRKSHFMLAGDLKSSRSLLAVMMLLCISFHAVAKTSGNNTVIVPGEVQNTVTGTVTDKSGTPLPGTSVMVKGTTTGTETDFDGNYTIEAPSGATLVFSYLGFTTVEEPVNGRSSVNISLEESASQLEQVVVIGYGNQKKGAVTGAVSSISPEEITALPAPSFTEAMQGRMPGVQVTNNGAPGTDPIVRIRGIGSISFAANPLYVVDGYPAGSLKDFDNNDIASISVLKDASAAAIYGSRAANGVVLITTKKGKYTEKLDVELRSYAGFSRVTKRLDLLNREQYLQYGKMLLGNAGAPFPDRWDNMDEPIYPGAGQTYAQTDTDYQDALFQDGFTTNHYLSLRGGGEQSRFFSSFGYFKQEGSIIGTGYERYNVRINSDHDIHERVHVGQTLTISTGNRENEADSGARSLIQHTIRGVPYIPIHDPTVDGGYRAPDAADGTDPENPVRAALMDSNTDKNVRIFGTASIGVDITDDLKYKFIAGVDWSYNRNSIILPIYFDGFRGREKKEVTDTRNTSTGTYFSNQLSYKKSFGDHNIDFIAIAERQDNKYSSLSGAGRLDDNKLDVLTGATDPVLNSSKGSNTIYSYAGRLNYDFAGRYLLSASIRRDGSSKFAGGKKWQSFPGISAGWNMAEESFMANSGISELKLRGSWGKVGFEGIGDYESQAGIQKNTTALFGDEILQGAYFDKLASGELEWEVTTMVNAGVDVGLFNNRVQFSAEWYNRKTDNLILAVPLPSSAGYAGSTLANIGGMKNWGLEFQGTYYSNYDNEFRWDVSANLSLYRNNIVSLATETSTLFAGQNSDTGGFDITRTSIGDPIQQFYGWQVEGIFQSQAQIDEYNSRNPNTAYQENAAPGDLIFKDNNGDGTVTPDDRAIIGNFIPDFTYGVNFNADYKNFFFNMFWNGVQGNDVYNAAKVYREGGLRLFNADVAVLDAWTPQNTDTNIPRMVNADPNGNTRTSDRFVEDGSYLRLQTVKIGYRIPEEWLSRNGNGLISGLEFYLSGSNLLTITKYSGYDPEVGSRYSNLLTQGIDYGQYPRPRTFLIGLNARF</sequence>
<evidence type="ECO:0000259" key="12">
    <source>
        <dbReference type="Pfam" id="PF07715"/>
    </source>
</evidence>
<keyword evidence="13" id="KW-0675">Receptor</keyword>
<dbReference type="SUPFAM" id="SSF56935">
    <property type="entry name" value="Porins"/>
    <property type="match status" value="1"/>
</dbReference>
<feature type="chain" id="PRO_5036996711" evidence="10">
    <location>
        <begin position="40"/>
        <end position="1054"/>
    </location>
</feature>
<dbReference type="GO" id="GO:0009279">
    <property type="term" value="C:cell outer membrane"/>
    <property type="evidence" value="ECO:0007669"/>
    <property type="project" value="UniProtKB-SubCell"/>
</dbReference>
<dbReference type="InterPro" id="IPR008969">
    <property type="entry name" value="CarboxyPept-like_regulatory"/>
</dbReference>
<keyword evidence="14" id="KW-1185">Reference proteome</keyword>
<dbReference type="NCBIfam" id="TIGR04057">
    <property type="entry name" value="SusC_RagA_signa"/>
    <property type="match status" value="1"/>
</dbReference>
<evidence type="ECO:0000256" key="7">
    <source>
        <dbReference type="ARBA" id="ARBA00023237"/>
    </source>
</evidence>
<evidence type="ECO:0000256" key="4">
    <source>
        <dbReference type="ARBA" id="ARBA00022692"/>
    </source>
</evidence>
<gene>
    <name evidence="13" type="ORF">IBL28_00635</name>
</gene>
<evidence type="ECO:0000256" key="3">
    <source>
        <dbReference type="ARBA" id="ARBA00022452"/>
    </source>
</evidence>
<evidence type="ECO:0000313" key="13">
    <source>
        <dbReference type="EMBL" id="MBC9794455.1"/>
    </source>
</evidence>